<accession>A0ABW0Y861</accession>
<proteinExistence type="predicted"/>
<comment type="caution">
    <text evidence="1">The sequence shown here is derived from an EMBL/GenBank/DDBJ whole genome shotgun (WGS) entry which is preliminary data.</text>
</comment>
<evidence type="ECO:0000313" key="2">
    <source>
        <dbReference type="Proteomes" id="UP001596132"/>
    </source>
</evidence>
<dbReference type="Proteomes" id="UP001596132">
    <property type="component" value="Unassembled WGS sequence"/>
</dbReference>
<sequence>MAPGTDPDELLNEPVKVATNCRENKQISNIQVHSKALEFTTFGKFVATQNRENPRAITKLTSNEYLRPAVATRGFKGFFT</sequence>
<name>A0ABW0Y861_9GAMM</name>
<reference evidence="2" key="1">
    <citation type="journal article" date="2019" name="Int. J. Syst. Evol. Microbiol.">
        <title>The Global Catalogue of Microorganisms (GCM) 10K type strain sequencing project: providing services to taxonomists for standard genome sequencing and annotation.</title>
        <authorList>
            <consortium name="The Broad Institute Genomics Platform"/>
            <consortium name="The Broad Institute Genome Sequencing Center for Infectious Disease"/>
            <person name="Wu L."/>
            <person name="Ma J."/>
        </authorList>
    </citation>
    <scope>NUCLEOTIDE SEQUENCE [LARGE SCALE GENOMIC DNA]</scope>
    <source>
        <strain evidence="2">KCTC 15012</strain>
    </source>
</reference>
<gene>
    <name evidence="1" type="ORF">ACFPVW_02170</name>
</gene>
<evidence type="ECO:0000313" key="1">
    <source>
        <dbReference type="EMBL" id="MFC5704901.1"/>
    </source>
</evidence>
<dbReference type="EMBL" id="JBHSPP010000005">
    <property type="protein sequence ID" value="MFC5704901.1"/>
    <property type="molecule type" value="Genomic_DNA"/>
</dbReference>
<organism evidence="1 2">
    <name type="scientific">Aeromonas eucrenophila</name>
    <dbReference type="NCBI Taxonomy" id="649"/>
    <lineage>
        <taxon>Bacteria</taxon>
        <taxon>Pseudomonadati</taxon>
        <taxon>Pseudomonadota</taxon>
        <taxon>Gammaproteobacteria</taxon>
        <taxon>Aeromonadales</taxon>
        <taxon>Aeromonadaceae</taxon>
        <taxon>Aeromonas</taxon>
    </lineage>
</organism>
<keyword evidence="2" id="KW-1185">Reference proteome</keyword>
<protein>
    <submittedName>
        <fullName evidence="1">Uncharacterized protein</fullName>
    </submittedName>
</protein>
<dbReference type="RefSeq" id="WP_156128058.1">
    <property type="nucleotide sequence ID" value="NZ_CDDF01000005.1"/>
</dbReference>